<keyword evidence="2" id="KW-1185">Reference proteome</keyword>
<evidence type="ECO:0000313" key="2">
    <source>
        <dbReference type="Proteomes" id="UP000032336"/>
    </source>
</evidence>
<accession>A0A0D8FVH1</accession>
<organism evidence="1 2">
    <name type="scientific">Ferrimicrobium acidiphilum DSM 19497</name>
    <dbReference type="NCBI Taxonomy" id="1121877"/>
    <lineage>
        <taxon>Bacteria</taxon>
        <taxon>Bacillati</taxon>
        <taxon>Actinomycetota</taxon>
        <taxon>Acidimicrobiia</taxon>
        <taxon>Acidimicrobiales</taxon>
        <taxon>Acidimicrobiaceae</taxon>
        <taxon>Ferrimicrobium</taxon>
    </lineage>
</organism>
<reference evidence="1 2" key="1">
    <citation type="submission" date="2015-01" db="EMBL/GenBank/DDBJ databases">
        <title>Draft genome of the acidophilic iron oxidizer Ferrimicrobium acidiphilum strain T23.</title>
        <authorList>
            <person name="Poehlein A."/>
            <person name="Eisen S."/>
            <person name="Schloemann M."/>
            <person name="Johnson B.D."/>
            <person name="Daniel R."/>
            <person name="Muehling M."/>
        </authorList>
    </citation>
    <scope>NUCLEOTIDE SEQUENCE [LARGE SCALE GENOMIC DNA]</scope>
    <source>
        <strain evidence="1 2">T23</strain>
    </source>
</reference>
<comment type="caution">
    <text evidence="1">The sequence shown here is derived from an EMBL/GenBank/DDBJ whole genome shotgun (WGS) entry which is preliminary data.</text>
</comment>
<gene>
    <name evidence="1" type="ORF">FEAC_19720</name>
</gene>
<dbReference type="EMBL" id="JXUW01000019">
    <property type="protein sequence ID" value="KJE76237.1"/>
    <property type="molecule type" value="Genomic_DNA"/>
</dbReference>
<sequence length="81" mass="8785">MKLSLKITGAKGSQQCDAASLFGGFWKAKTLMDMHHYVWVSNVPARIKLSSGPVSYVMLGYTSIDGGRQSAHRVIRVESAG</sequence>
<protein>
    <submittedName>
        <fullName evidence="1">Uncharacterized protein</fullName>
    </submittedName>
</protein>
<name>A0A0D8FVH1_9ACTN</name>
<proteinExistence type="predicted"/>
<dbReference type="STRING" id="1121877.FEAC_19720"/>
<dbReference type="Proteomes" id="UP000032336">
    <property type="component" value="Unassembled WGS sequence"/>
</dbReference>
<dbReference type="AlphaFoldDB" id="A0A0D8FVH1"/>
<evidence type="ECO:0000313" key="1">
    <source>
        <dbReference type="EMBL" id="KJE76237.1"/>
    </source>
</evidence>